<dbReference type="EMBL" id="KZ852091">
    <property type="protein sequence ID" value="RDH27412.1"/>
    <property type="molecule type" value="Genomic_DNA"/>
</dbReference>
<feature type="compositionally biased region" description="Basic and acidic residues" evidence="1">
    <location>
        <begin position="24"/>
        <end position="36"/>
    </location>
</feature>
<sequence>MLDSDCVEPHYSEQQTVLVMRAQKGREGRRPVDGRSGRSQSTMTGATQQPISMRQLTREGGLVG</sequence>
<feature type="region of interest" description="Disordered" evidence="1">
    <location>
        <begin position="1"/>
        <end position="64"/>
    </location>
</feature>
<protein>
    <submittedName>
        <fullName evidence="2">Uncharacterized protein</fullName>
    </submittedName>
</protein>
<name>A0A3F3PKV6_9EURO</name>
<accession>A0A3F3PKV6</accession>
<dbReference type="AlphaFoldDB" id="A0A3F3PKV6"/>
<gene>
    <name evidence="2" type="ORF">BDQ94DRAFT_117075</name>
</gene>
<dbReference type="RefSeq" id="XP_026620434.1">
    <property type="nucleotide sequence ID" value="XM_026763691.1"/>
</dbReference>
<organism evidence="2 3">
    <name type="scientific">Aspergillus welwitschiae</name>
    <dbReference type="NCBI Taxonomy" id="1341132"/>
    <lineage>
        <taxon>Eukaryota</taxon>
        <taxon>Fungi</taxon>
        <taxon>Dikarya</taxon>
        <taxon>Ascomycota</taxon>
        <taxon>Pezizomycotina</taxon>
        <taxon>Eurotiomycetes</taxon>
        <taxon>Eurotiomycetidae</taxon>
        <taxon>Eurotiales</taxon>
        <taxon>Aspergillaceae</taxon>
        <taxon>Aspergillus</taxon>
        <taxon>Aspergillus subgen. Circumdati</taxon>
    </lineage>
</organism>
<feature type="compositionally biased region" description="Polar residues" evidence="1">
    <location>
        <begin position="37"/>
        <end position="55"/>
    </location>
</feature>
<keyword evidence="3" id="KW-1185">Reference proteome</keyword>
<evidence type="ECO:0000313" key="3">
    <source>
        <dbReference type="Proteomes" id="UP000253729"/>
    </source>
</evidence>
<evidence type="ECO:0000313" key="2">
    <source>
        <dbReference type="EMBL" id="RDH27412.1"/>
    </source>
</evidence>
<proteinExistence type="predicted"/>
<dbReference type="GeneID" id="38132047"/>
<evidence type="ECO:0000256" key="1">
    <source>
        <dbReference type="SAM" id="MobiDB-lite"/>
    </source>
</evidence>
<dbReference type="Proteomes" id="UP000253729">
    <property type="component" value="Unassembled WGS sequence"/>
</dbReference>
<reference evidence="2 3" key="1">
    <citation type="submission" date="2018-07" db="EMBL/GenBank/DDBJ databases">
        <title>The genomes of Aspergillus section Nigri reveals drivers in fungal speciation.</title>
        <authorList>
            <consortium name="DOE Joint Genome Institute"/>
            <person name="Vesth T.C."/>
            <person name="Nybo J."/>
            <person name="Theobald S."/>
            <person name="Brandl J."/>
            <person name="Frisvad J.C."/>
            <person name="Nielsen K.F."/>
            <person name="Lyhne E.K."/>
            <person name="Kogle M.E."/>
            <person name="Kuo A."/>
            <person name="Riley R."/>
            <person name="Clum A."/>
            <person name="Nolan M."/>
            <person name="Lipzen A."/>
            <person name="Salamov A."/>
            <person name="Henrissat B."/>
            <person name="Wiebenga A."/>
            <person name="De vries R.P."/>
            <person name="Grigoriev I.V."/>
            <person name="Mortensen U.H."/>
            <person name="Andersen M.R."/>
            <person name="Baker S.E."/>
        </authorList>
    </citation>
    <scope>NUCLEOTIDE SEQUENCE [LARGE SCALE GENOMIC DNA]</scope>
    <source>
        <strain evidence="2 3">CBS 139.54b</strain>
    </source>
</reference>